<dbReference type="Pfam" id="PF13456">
    <property type="entry name" value="RVT_3"/>
    <property type="match status" value="1"/>
</dbReference>
<evidence type="ECO:0000259" key="1">
    <source>
        <dbReference type="Pfam" id="PF13456"/>
    </source>
</evidence>
<dbReference type="CDD" id="cd06222">
    <property type="entry name" value="RNase_H_like"/>
    <property type="match status" value="1"/>
</dbReference>
<accession>A0AAV2GRH0</accession>
<feature type="domain" description="RNase H type-1" evidence="1">
    <location>
        <begin position="2"/>
        <end position="72"/>
    </location>
</feature>
<gene>
    <name evidence="2" type="ORF">LTRI10_LOCUS52128</name>
</gene>
<protein>
    <recommendedName>
        <fullName evidence="1">RNase H type-1 domain-containing protein</fullName>
    </recommendedName>
</protein>
<dbReference type="PANTHER" id="PTHR34023:SF4">
    <property type="entry name" value="RNASE H TYPE-1 DOMAIN-CONTAINING PROTEIN"/>
    <property type="match status" value="1"/>
</dbReference>
<dbReference type="GO" id="GO:0003676">
    <property type="term" value="F:nucleic acid binding"/>
    <property type="evidence" value="ECO:0007669"/>
    <property type="project" value="InterPro"/>
</dbReference>
<name>A0AAV2GRH0_9ROSI</name>
<dbReference type="InterPro" id="IPR002156">
    <property type="entry name" value="RNaseH_domain"/>
</dbReference>
<dbReference type="Gene3D" id="3.30.420.10">
    <property type="entry name" value="Ribonuclease H-like superfamily/Ribonuclease H"/>
    <property type="match status" value="1"/>
</dbReference>
<dbReference type="EMBL" id="OZ034822">
    <property type="protein sequence ID" value="CAL1412867.1"/>
    <property type="molecule type" value="Genomic_DNA"/>
</dbReference>
<proteinExistence type="predicted"/>
<dbReference type="Proteomes" id="UP001497516">
    <property type="component" value="Chromosome 9"/>
</dbReference>
<organism evidence="2 3">
    <name type="scientific">Linum trigynum</name>
    <dbReference type="NCBI Taxonomy" id="586398"/>
    <lineage>
        <taxon>Eukaryota</taxon>
        <taxon>Viridiplantae</taxon>
        <taxon>Streptophyta</taxon>
        <taxon>Embryophyta</taxon>
        <taxon>Tracheophyta</taxon>
        <taxon>Spermatophyta</taxon>
        <taxon>Magnoliopsida</taxon>
        <taxon>eudicotyledons</taxon>
        <taxon>Gunneridae</taxon>
        <taxon>Pentapetalae</taxon>
        <taxon>rosids</taxon>
        <taxon>fabids</taxon>
        <taxon>Malpighiales</taxon>
        <taxon>Linaceae</taxon>
        <taxon>Linum</taxon>
    </lineage>
</organism>
<dbReference type="GO" id="GO:0004523">
    <property type="term" value="F:RNA-DNA hybrid ribonuclease activity"/>
    <property type="evidence" value="ECO:0007669"/>
    <property type="project" value="InterPro"/>
</dbReference>
<dbReference type="AlphaFoldDB" id="A0AAV2GRH0"/>
<dbReference type="InterPro" id="IPR044730">
    <property type="entry name" value="RNase_H-like_dom_plant"/>
</dbReference>
<evidence type="ECO:0000313" key="2">
    <source>
        <dbReference type="EMBL" id="CAL1412867.1"/>
    </source>
</evidence>
<reference evidence="2 3" key="1">
    <citation type="submission" date="2024-04" db="EMBL/GenBank/DDBJ databases">
        <authorList>
            <person name="Fracassetti M."/>
        </authorList>
    </citation>
    <scope>NUCLEOTIDE SEQUENCE [LARGE SCALE GENOMIC DNA]</scope>
</reference>
<dbReference type="InterPro" id="IPR012337">
    <property type="entry name" value="RNaseH-like_sf"/>
</dbReference>
<dbReference type="PANTHER" id="PTHR34023">
    <property type="entry name" value="RNASE H DOMAIN-CONTAINING PROTEIN"/>
    <property type="match status" value="1"/>
</dbReference>
<sequence length="127" mass="14481">MHGLRITCEAGFHHVVVQTDSTTGIDLIRPAPERHPHSTLVSEIRRWLGKDWEVQVVHVFRDGNFVADYLASLGHSLPRGVHRFVNPSATLRYWLYFDAIGVQTPRFINEQGLGCPLHPVPHQKKKD</sequence>
<dbReference type="InterPro" id="IPR036397">
    <property type="entry name" value="RNaseH_sf"/>
</dbReference>
<evidence type="ECO:0000313" key="3">
    <source>
        <dbReference type="Proteomes" id="UP001497516"/>
    </source>
</evidence>
<dbReference type="SUPFAM" id="SSF53098">
    <property type="entry name" value="Ribonuclease H-like"/>
    <property type="match status" value="1"/>
</dbReference>
<keyword evidence="3" id="KW-1185">Reference proteome</keyword>